<feature type="signal peptide" evidence="2">
    <location>
        <begin position="1"/>
        <end position="21"/>
    </location>
</feature>
<dbReference type="OrthoDB" id="6702800at2"/>
<keyword evidence="4" id="KW-1185">Reference proteome</keyword>
<keyword evidence="2" id="KW-0732">Signal</keyword>
<gene>
    <name evidence="3" type="ORF">D7V20_12090</name>
</gene>
<evidence type="ECO:0000313" key="3">
    <source>
        <dbReference type="EMBL" id="RKG37120.1"/>
    </source>
</evidence>
<dbReference type="Proteomes" id="UP000280405">
    <property type="component" value="Unassembled WGS sequence"/>
</dbReference>
<evidence type="ECO:0000313" key="4">
    <source>
        <dbReference type="Proteomes" id="UP000280405"/>
    </source>
</evidence>
<dbReference type="RefSeq" id="WP_120384510.1">
    <property type="nucleotide sequence ID" value="NZ_RAXT01000027.1"/>
</dbReference>
<accession>A0A3A8F243</accession>
<evidence type="ECO:0000256" key="1">
    <source>
        <dbReference type="SAM" id="MobiDB-lite"/>
    </source>
</evidence>
<comment type="caution">
    <text evidence="3">The sequence shown here is derived from an EMBL/GenBank/DDBJ whole genome shotgun (WGS) entry which is preliminary data.</text>
</comment>
<feature type="compositionally biased region" description="Acidic residues" evidence="1">
    <location>
        <begin position="42"/>
        <end position="65"/>
    </location>
</feature>
<sequence length="65" mass="7234">MRLIKMTLGFILAIHLNHSWAEDTQVKSSTDTKATIPQPTPQDDDEIDAAPDNTDLIDAENVENK</sequence>
<dbReference type="EMBL" id="RAXT01000027">
    <property type="protein sequence ID" value="RKG37120.1"/>
    <property type="molecule type" value="Genomic_DNA"/>
</dbReference>
<proteinExistence type="predicted"/>
<evidence type="ECO:0000256" key="2">
    <source>
        <dbReference type="SAM" id="SignalP"/>
    </source>
</evidence>
<reference evidence="3 4" key="1">
    <citation type="submission" date="2018-09" db="EMBL/GenBank/DDBJ databases">
        <title>The draft genome of Acinetobacter spp. strains.</title>
        <authorList>
            <person name="Qin J."/>
            <person name="Feng Y."/>
            <person name="Zong Z."/>
        </authorList>
    </citation>
    <scope>NUCLEOTIDE SEQUENCE [LARGE SCALE GENOMIC DNA]</scope>
    <source>
        <strain evidence="3 4">WCHAc060115</strain>
    </source>
</reference>
<feature type="chain" id="PRO_5017448097" evidence="2">
    <location>
        <begin position="22"/>
        <end position="65"/>
    </location>
</feature>
<organism evidence="3 4">
    <name type="scientific">Acinetobacter rongchengensis</name>
    <dbReference type="NCBI Taxonomy" id="2419601"/>
    <lineage>
        <taxon>Bacteria</taxon>
        <taxon>Pseudomonadati</taxon>
        <taxon>Pseudomonadota</taxon>
        <taxon>Gammaproteobacteria</taxon>
        <taxon>Moraxellales</taxon>
        <taxon>Moraxellaceae</taxon>
        <taxon>Acinetobacter</taxon>
    </lineage>
</organism>
<feature type="region of interest" description="Disordered" evidence="1">
    <location>
        <begin position="25"/>
        <end position="65"/>
    </location>
</feature>
<feature type="compositionally biased region" description="Polar residues" evidence="1">
    <location>
        <begin position="26"/>
        <end position="37"/>
    </location>
</feature>
<name>A0A3A8F243_9GAMM</name>
<protein>
    <submittedName>
        <fullName evidence="3">Uncharacterized protein</fullName>
    </submittedName>
</protein>
<dbReference type="AlphaFoldDB" id="A0A3A8F243"/>